<dbReference type="EMBL" id="LT608328">
    <property type="protein sequence ID" value="SCM56299.1"/>
    <property type="molecule type" value="Genomic_DNA"/>
</dbReference>
<feature type="domain" description="Major facilitator superfamily (MFS) profile" evidence="7">
    <location>
        <begin position="11"/>
        <end position="412"/>
    </location>
</feature>
<gene>
    <name evidence="8" type="primary">Spns2</name>
    <name evidence="8" type="ORF">ING2E5A_0813</name>
</gene>
<dbReference type="SUPFAM" id="SSF103473">
    <property type="entry name" value="MFS general substrate transporter"/>
    <property type="match status" value="1"/>
</dbReference>
<evidence type="ECO:0000313" key="9">
    <source>
        <dbReference type="Proteomes" id="UP000178485"/>
    </source>
</evidence>
<keyword evidence="9" id="KW-1185">Reference proteome</keyword>
<feature type="transmembrane region" description="Helical" evidence="6">
    <location>
        <begin position="358"/>
        <end position="378"/>
    </location>
</feature>
<evidence type="ECO:0000256" key="6">
    <source>
        <dbReference type="SAM" id="Phobius"/>
    </source>
</evidence>
<dbReference type="InterPro" id="IPR036259">
    <property type="entry name" value="MFS_trans_sf"/>
</dbReference>
<dbReference type="Pfam" id="PF07690">
    <property type="entry name" value="MFS_1"/>
    <property type="match status" value="1"/>
</dbReference>
<evidence type="ECO:0000256" key="2">
    <source>
        <dbReference type="ARBA" id="ARBA00022448"/>
    </source>
</evidence>
<dbReference type="Proteomes" id="UP000178485">
    <property type="component" value="Chromosome i"/>
</dbReference>
<name>A0A1G4G532_9BACT</name>
<feature type="transmembrane region" description="Helical" evidence="6">
    <location>
        <begin position="324"/>
        <end position="346"/>
    </location>
</feature>
<feature type="transmembrane region" description="Helical" evidence="6">
    <location>
        <begin position="390"/>
        <end position="408"/>
    </location>
</feature>
<keyword evidence="4 6" id="KW-1133">Transmembrane helix</keyword>
<dbReference type="GO" id="GO:0022857">
    <property type="term" value="F:transmembrane transporter activity"/>
    <property type="evidence" value="ECO:0007669"/>
    <property type="project" value="InterPro"/>
</dbReference>
<dbReference type="Gene3D" id="1.20.1250.20">
    <property type="entry name" value="MFS general substrate transporter like domains"/>
    <property type="match status" value="2"/>
</dbReference>
<evidence type="ECO:0000256" key="4">
    <source>
        <dbReference type="ARBA" id="ARBA00022989"/>
    </source>
</evidence>
<evidence type="ECO:0000256" key="5">
    <source>
        <dbReference type="ARBA" id="ARBA00023136"/>
    </source>
</evidence>
<feature type="transmembrane region" description="Helical" evidence="6">
    <location>
        <begin position="263"/>
        <end position="286"/>
    </location>
</feature>
<feature type="transmembrane region" description="Helical" evidence="6">
    <location>
        <begin position="298"/>
        <end position="318"/>
    </location>
</feature>
<dbReference type="PANTHER" id="PTHR23505">
    <property type="entry name" value="SPINSTER"/>
    <property type="match status" value="1"/>
</dbReference>
<sequence length="429" mass="46980">MRNSKAYPWIVVGLLWFVALLNYLDRQMLSTMQSSMQLDIRELAIAENFGRVMGIFLLIYGLMSPVAGMIADRVNRKWLIVGSLFVWSAVTYGLGYAQTFQQVYWLRALMGVSEALYLPTGLAMIADFHTSKTRSLAIGIHMSGLYTGQALGGFGATIAANYSWHTVFHWFGIAGIIYAVVLIFLLHDKEGHASKERAVSRRGQLAAPSGQPSIFRSFGVILGTLSFWIMLFYFMAPSFPGWATKNWLPTLFSGNLGIEMAKAGPMATISIAIASFIGVLIGGPLSDRWVQKNIRGRIYTSTIGLALTIPSLVLLGFGDSHMELVGAAVLFGIGFGMFDTNNMPILCQIIPQQYRATAYGIMNMMGVFAGYAVTLILGSSTDAGNLGADFSKLAIVVLAALLLMLLFLKPKEKLTYPEEESRPTDNRKG</sequence>
<feature type="transmembrane region" description="Helical" evidence="6">
    <location>
        <begin position="104"/>
        <end position="126"/>
    </location>
</feature>
<comment type="subcellular location">
    <subcellularLocation>
        <location evidence="1">Membrane</location>
        <topology evidence="1">Multi-pass membrane protein</topology>
    </subcellularLocation>
</comment>
<organism evidence="8 9">
    <name type="scientific">Petrimonas mucosa</name>
    <dbReference type="NCBI Taxonomy" id="1642646"/>
    <lineage>
        <taxon>Bacteria</taxon>
        <taxon>Pseudomonadati</taxon>
        <taxon>Bacteroidota</taxon>
        <taxon>Bacteroidia</taxon>
        <taxon>Bacteroidales</taxon>
        <taxon>Dysgonomonadaceae</taxon>
        <taxon>Petrimonas</taxon>
    </lineage>
</organism>
<dbReference type="RefSeq" id="WP_071136280.1">
    <property type="nucleotide sequence ID" value="NZ_LT608328.1"/>
</dbReference>
<feature type="transmembrane region" description="Helical" evidence="6">
    <location>
        <begin position="168"/>
        <end position="187"/>
    </location>
</feature>
<dbReference type="PANTHER" id="PTHR23505:SF79">
    <property type="entry name" value="PROTEIN SPINSTER"/>
    <property type="match status" value="1"/>
</dbReference>
<feature type="transmembrane region" description="Helical" evidence="6">
    <location>
        <begin position="218"/>
        <end position="243"/>
    </location>
</feature>
<evidence type="ECO:0000256" key="3">
    <source>
        <dbReference type="ARBA" id="ARBA00022692"/>
    </source>
</evidence>
<dbReference type="InterPro" id="IPR011701">
    <property type="entry name" value="MFS"/>
</dbReference>
<feature type="transmembrane region" description="Helical" evidence="6">
    <location>
        <begin position="138"/>
        <end position="162"/>
    </location>
</feature>
<protein>
    <submittedName>
        <fullName evidence="8">Protein spinster homolog 2</fullName>
    </submittedName>
</protein>
<keyword evidence="5 6" id="KW-0472">Membrane</keyword>
<keyword evidence="2" id="KW-0813">Transport</keyword>
<feature type="transmembrane region" description="Helical" evidence="6">
    <location>
        <begin position="50"/>
        <end position="71"/>
    </location>
</feature>
<evidence type="ECO:0000313" key="8">
    <source>
        <dbReference type="EMBL" id="SCM56299.1"/>
    </source>
</evidence>
<proteinExistence type="predicted"/>
<dbReference type="AlphaFoldDB" id="A0A1G4G532"/>
<evidence type="ECO:0000259" key="7">
    <source>
        <dbReference type="PROSITE" id="PS50850"/>
    </source>
</evidence>
<dbReference type="InterPro" id="IPR020846">
    <property type="entry name" value="MFS_dom"/>
</dbReference>
<dbReference type="GO" id="GO:0016020">
    <property type="term" value="C:membrane"/>
    <property type="evidence" value="ECO:0007669"/>
    <property type="project" value="UniProtKB-SubCell"/>
</dbReference>
<reference evidence="8 9" key="1">
    <citation type="submission" date="2016-08" db="EMBL/GenBank/DDBJ databases">
        <authorList>
            <person name="Seilhamer J.J."/>
        </authorList>
    </citation>
    <scope>NUCLEOTIDE SEQUENCE [LARGE SCALE GENOMIC DNA]</scope>
    <source>
        <strain evidence="8">ING2-E5A</strain>
    </source>
</reference>
<dbReference type="PROSITE" id="PS50850">
    <property type="entry name" value="MFS"/>
    <property type="match status" value="1"/>
</dbReference>
<evidence type="ECO:0000256" key="1">
    <source>
        <dbReference type="ARBA" id="ARBA00004141"/>
    </source>
</evidence>
<accession>A0A1G4G532</accession>
<dbReference type="STRING" id="1642646.ING2E5A_0813"/>
<feature type="transmembrane region" description="Helical" evidence="6">
    <location>
        <begin position="78"/>
        <end position="98"/>
    </location>
</feature>
<dbReference type="KEGG" id="pmuc:ING2E5A_0813"/>
<dbReference type="InterPro" id="IPR044770">
    <property type="entry name" value="MFS_spinster-like"/>
</dbReference>
<keyword evidence="3 6" id="KW-0812">Transmembrane</keyword>